<dbReference type="AlphaFoldDB" id="A0AAP6RWB2"/>
<evidence type="ECO:0000313" key="2">
    <source>
        <dbReference type="EMBL" id="PWD75086.1"/>
    </source>
</evidence>
<evidence type="ECO:0000313" key="5">
    <source>
        <dbReference type="Proteomes" id="UP000266633"/>
    </source>
</evidence>
<dbReference type="Proteomes" id="UP000245055">
    <property type="component" value="Unassembled WGS sequence"/>
</dbReference>
<reference evidence="3 5" key="2">
    <citation type="submission" date="2018-09" db="EMBL/GenBank/DDBJ databases">
        <title>Phylogenetic diversity of Pectobacterium and Dickeya strains causing blackleg disease of potato in Morocco.</title>
        <authorList>
            <person name="Oulghazi S."/>
            <person name="Moumni M."/>
            <person name="Faure D."/>
        </authorList>
    </citation>
    <scope>NUCLEOTIDE SEQUENCE [LARGE SCALE GENOMIC DNA]</scope>
    <source>
        <strain evidence="3 5">S4.16.03.LID</strain>
    </source>
</reference>
<keyword evidence="1" id="KW-0472">Membrane</keyword>
<name>A0AAP6RWB2_9GAMM</name>
<dbReference type="GeneID" id="49320341"/>
<dbReference type="EMBL" id="QZDO01000015">
    <property type="protein sequence ID" value="RJL75562.1"/>
    <property type="molecule type" value="Genomic_DNA"/>
</dbReference>
<evidence type="ECO:0000313" key="4">
    <source>
        <dbReference type="Proteomes" id="UP000245055"/>
    </source>
</evidence>
<comment type="caution">
    <text evidence="2">The sequence shown here is derived from an EMBL/GenBank/DDBJ whole genome shotgun (WGS) entry which is preliminary data.</text>
</comment>
<dbReference type="NCBIfam" id="TIGR04141">
    <property type="entry name" value="TIGR04141 family sporadically distributed protein"/>
    <property type="match status" value="1"/>
</dbReference>
<accession>A0AAP6RWB2</accession>
<dbReference type="InterPro" id="IPR026487">
    <property type="entry name" value="CHP04141"/>
</dbReference>
<proteinExistence type="predicted"/>
<dbReference type="Pfam" id="PF19614">
    <property type="entry name" value="DUF6119"/>
    <property type="match status" value="1"/>
</dbReference>
<evidence type="ECO:0000313" key="3">
    <source>
        <dbReference type="EMBL" id="RJL75562.1"/>
    </source>
</evidence>
<keyword evidence="1" id="KW-1133">Transmembrane helix</keyword>
<organism evidence="2 4">
    <name type="scientific">Dickeya dianthicola</name>
    <dbReference type="NCBI Taxonomy" id="204039"/>
    <lineage>
        <taxon>Bacteria</taxon>
        <taxon>Pseudomonadati</taxon>
        <taxon>Pseudomonadota</taxon>
        <taxon>Gammaproteobacteria</taxon>
        <taxon>Enterobacterales</taxon>
        <taxon>Pectobacteriaceae</taxon>
        <taxon>Dickeya</taxon>
    </lineage>
</organism>
<dbReference type="Proteomes" id="UP000266633">
    <property type="component" value="Unassembled WGS sequence"/>
</dbReference>
<sequence>MKKTQPRKEKLSIYLVRNANKKDDEFIKIDKAKNGIEIKLDGVDYAFLYAKNSFKNTPSWTKLFTHYEHIDADYFGMSSNVGAVFVVRAFGYAFILSFGSGFHLIKDEEIERDFGLRVTLNSVDPDKLRSLDKASYDHNPLNSRTQSTKDVDIFNLHLDSESELLYAVTGTSLVKEFGSQVTGRDALTLAVDITLEQLSGILHEAISRYKKKLPDKFSWVENINRVRYQDEIDILDLELDDYFSSGRYTNFWLGEPEIVDWEGQVGYSFDMYPRTPRHIILTLDDYIEYLNGEPISVFRLKGDVIHINNSDFISTKSWSVYRCLYAEIIFGDVYYILRNGMWYKINQDFVNSVDEYLVDLSDYDFDFPIYDHEREDIYNDYLCKNYSNFSLMDKKNIAIGGVYDKLEHCDLIRNGCDFIHVKYYRSSGTLSHLFFQGMVAAEAFIKDKDYRKKLNPKLPESIRLDDVNSRPNPNKYKVVYAIATVKNLPQELPFFSKVTLKNTLKTLKALGYIVSIARIDISPIILKIKKCKPKKYHLNNFN</sequence>
<reference evidence="2 4" key="1">
    <citation type="submission" date="2018-05" db="EMBL/GenBank/DDBJ databases">
        <title>Genomic diversity of pathogens causing Blackleg of Potato in Pakistan.</title>
        <authorList>
            <person name="Sarfraz S."/>
            <person name="Riaz K."/>
            <person name="Oulghazi S."/>
            <person name="Cigna J."/>
            <person name="Sahi S.T."/>
            <person name="Khan S.H."/>
            <person name="Hameed A."/>
            <person name="Faure D."/>
        </authorList>
    </citation>
    <scope>NUCLEOTIDE SEQUENCE [LARGE SCALE GENOMIC DNA]</scope>
    <source>
        <strain evidence="2 4">SS70</strain>
    </source>
</reference>
<dbReference type="EMBL" id="QESZ01000004">
    <property type="protein sequence ID" value="PWD75086.1"/>
    <property type="molecule type" value="Genomic_DNA"/>
</dbReference>
<dbReference type="RefSeq" id="WP_024104350.1">
    <property type="nucleotide sequence ID" value="NZ_CP031560.1"/>
</dbReference>
<feature type="transmembrane region" description="Helical" evidence="1">
    <location>
        <begin position="85"/>
        <end position="105"/>
    </location>
</feature>
<keyword evidence="5" id="KW-1185">Reference proteome</keyword>
<keyword evidence="1" id="KW-0812">Transmembrane</keyword>
<protein>
    <submittedName>
        <fullName evidence="2">Sporadically distributed protein, TIGR04141 family</fullName>
    </submittedName>
</protein>
<evidence type="ECO:0000256" key="1">
    <source>
        <dbReference type="SAM" id="Phobius"/>
    </source>
</evidence>
<gene>
    <name evidence="3" type="ORF">D5077_04575</name>
    <name evidence="2" type="ORF">DF213_02915</name>
</gene>